<dbReference type="Gene3D" id="3.40.30.10">
    <property type="entry name" value="Glutaredoxin"/>
    <property type="match status" value="1"/>
</dbReference>
<name>A0AA46YQN3_9LACT</name>
<reference evidence="1" key="1">
    <citation type="submission" date="2022-10" db="EMBL/GenBank/DDBJ databases">
        <title>Genome assembly of Lactococcus garvieae isolates from cricket gut.</title>
        <authorList>
            <person name="Luecke A.R."/>
            <person name="Brown A.M.V."/>
            <person name="Wakeman C.A."/>
        </authorList>
    </citation>
    <scope>NUCLEOTIDE SEQUENCE</scope>
    <source>
        <strain evidence="1">Alexii-11_2</strain>
    </source>
</reference>
<evidence type="ECO:0000313" key="1">
    <source>
        <dbReference type="EMBL" id="UYT09582.1"/>
    </source>
</evidence>
<protein>
    <recommendedName>
        <fullName evidence="3">Arsenate reductase</fullName>
    </recommendedName>
</protein>
<evidence type="ECO:0000313" key="2">
    <source>
        <dbReference type="Proteomes" id="UP001164042"/>
    </source>
</evidence>
<organism evidence="1 2">
    <name type="scientific">Lactococcus garvieae</name>
    <dbReference type="NCBI Taxonomy" id="1363"/>
    <lineage>
        <taxon>Bacteria</taxon>
        <taxon>Bacillati</taxon>
        <taxon>Bacillota</taxon>
        <taxon>Bacilli</taxon>
        <taxon>Lactobacillales</taxon>
        <taxon>Streptococcaceae</taxon>
        <taxon>Lactococcus</taxon>
    </lineage>
</organism>
<sequence>MITLITKNSSSSCRNARIWLDNHEIDYEEINISRHPFKLTREILIKILSLEEEGLTALYGRKKKTDPRYQWLMSSIEEWSLDTASFLAKSLRSNLFLPSFLIKTHSTRL</sequence>
<dbReference type="Proteomes" id="UP001164042">
    <property type="component" value="Chromosome"/>
</dbReference>
<dbReference type="SUPFAM" id="SSF52833">
    <property type="entry name" value="Thioredoxin-like"/>
    <property type="match status" value="1"/>
</dbReference>
<evidence type="ECO:0008006" key="3">
    <source>
        <dbReference type="Google" id="ProtNLM"/>
    </source>
</evidence>
<dbReference type="AlphaFoldDB" id="A0AA46YQN3"/>
<accession>A0AA46YQN3</accession>
<gene>
    <name evidence="1" type="ORF">OF801_06230</name>
</gene>
<dbReference type="InterPro" id="IPR036249">
    <property type="entry name" value="Thioredoxin-like_sf"/>
</dbReference>
<proteinExistence type="predicted"/>
<dbReference type="RefSeq" id="WP_264307729.1">
    <property type="nucleotide sequence ID" value="NZ_CP109635.1"/>
</dbReference>
<dbReference type="EMBL" id="CP109635">
    <property type="protein sequence ID" value="UYT09582.1"/>
    <property type="molecule type" value="Genomic_DNA"/>
</dbReference>